<keyword evidence="7" id="KW-1185">Reference proteome</keyword>
<comment type="similarity">
    <text evidence="2 4">Belongs to the GerABKA family.</text>
</comment>
<evidence type="ECO:0000256" key="5">
    <source>
        <dbReference type="SAM" id="Phobius"/>
    </source>
</evidence>
<dbReference type="RefSeq" id="WP_174497996.1">
    <property type="nucleotide sequence ID" value="NZ_CADDWK010000026.1"/>
</dbReference>
<feature type="transmembrane region" description="Helical" evidence="5">
    <location>
        <begin position="275"/>
        <end position="295"/>
    </location>
</feature>
<keyword evidence="5" id="KW-0812">Transmembrane</keyword>
<dbReference type="Pfam" id="PF03323">
    <property type="entry name" value="GerA"/>
    <property type="match status" value="1"/>
</dbReference>
<dbReference type="GO" id="GO:0009847">
    <property type="term" value="P:spore germination"/>
    <property type="evidence" value="ECO:0007669"/>
    <property type="project" value="UniProtKB-UniRule"/>
</dbReference>
<evidence type="ECO:0000256" key="2">
    <source>
        <dbReference type="ARBA" id="ARBA00005278"/>
    </source>
</evidence>
<proteinExistence type="inferred from homology"/>
<evidence type="ECO:0000313" key="7">
    <source>
        <dbReference type="Proteomes" id="UP000581688"/>
    </source>
</evidence>
<name>A0A841Q7I4_9BACI</name>
<gene>
    <name evidence="6" type="ORF">HNQ94_002873</name>
</gene>
<dbReference type="PANTHER" id="PTHR22550">
    <property type="entry name" value="SPORE GERMINATION PROTEIN"/>
    <property type="match status" value="1"/>
</dbReference>
<protein>
    <submittedName>
        <fullName evidence="6">Spore germination protein</fullName>
    </submittedName>
</protein>
<dbReference type="GO" id="GO:0005886">
    <property type="term" value="C:plasma membrane"/>
    <property type="evidence" value="ECO:0007669"/>
    <property type="project" value="UniProtKB-SubCell"/>
</dbReference>
<accession>A0A841Q7I4</accession>
<dbReference type="EMBL" id="JACHGH010000009">
    <property type="protein sequence ID" value="MBB6454391.1"/>
    <property type="molecule type" value="Genomic_DNA"/>
</dbReference>
<keyword evidence="5" id="KW-1133">Transmembrane helix</keyword>
<dbReference type="AlphaFoldDB" id="A0A841Q7I4"/>
<evidence type="ECO:0000256" key="3">
    <source>
        <dbReference type="ARBA" id="ARBA00023136"/>
    </source>
</evidence>
<dbReference type="PIRSF" id="PIRSF005690">
    <property type="entry name" value="GerBA"/>
    <property type="match status" value="1"/>
</dbReference>
<evidence type="ECO:0000313" key="6">
    <source>
        <dbReference type="EMBL" id="MBB6454391.1"/>
    </source>
</evidence>
<feature type="transmembrane region" description="Helical" evidence="5">
    <location>
        <begin position="401"/>
        <end position="427"/>
    </location>
</feature>
<organism evidence="6 7">
    <name type="scientific">Salirhabdus euzebyi</name>
    <dbReference type="NCBI Taxonomy" id="394506"/>
    <lineage>
        <taxon>Bacteria</taxon>
        <taxon>Bacillati</taxon>
        <taxon>Bacillota</taxon>
        <taxon>Bacilli</taxon>
        <taxon>Bacillales</taxon>
        <taxon>Bacillaceae</taxon>
        <taxon>Salirhabdus</taxon>
    </lineage>
</organism>
<comment type="subcellular location">
    <subcellularLocation>
        <location evidence="4">Cell membrane</location>
    </subcellularLocation>
    <subcellularLocation>
        <location evidence="1">Membrane</location>
        <topology evidence="1">Multi-pass membrane protein</topology>
    </subcellularLocation>
</comment>
<keyword evidence="3 4" id="KW-0472">Membrane</keyword>
<reference evidence="6 7" key="1">
    <citation type="submission" date="2020-08" db="EMBL/GenBank/DDBJ databases">
        <title>Genomic Encyclopedia of Type Strains, Phase IV (KMG-IV): sequencing the most valuable type-strain genomes for metagenomic binning, comparative biology and taxonomic classification.</title>
        <authorList>
            <person name="Goeker M."/>
        </authorList>
    </citation>
    <scope>NUCLEOTIDE SEQUENCE [LARGE SCALE GENOMIC DNA]</scope>
    <source>
        <strain evidence="6 7">DSM 19612</strain>
    </source>
</reference>
<dbReference type="InterPro" id="IPR004995">
    <property type="entry name" value="Spore_Ger"/>
</dbReference>
<feature type="transmembrane region" description="Helical" evidence="5">
    <location>
        <begin position="237"/>
        <end position="255"/>
    </location>
</feature>
<evidence type="ECO:0000256" key="1">
    <source>
        <dbReference type="ARBA" id="ARBA00004141"/>
    </source>
</evidence>
<dbReference type="InterPro" id="IPR050768">
    <property type="entry name" value="UPF0353/GerABKA_families"/>
</dbReference>
<dbReference type="Proteomes" id="UP000581688">
    <property type="component" value="Unassembled WGS sequence"/>
</dbReference>
<evidence type="ECO:0000256" key="4">
    <source>
        <dbReference type="PIRNR" id="PIRNR005690"/>
    </source>
</evidence>
<dbReference type="PANTHER" id="PTHR22550:SF5">
    <property type="entry name" value="LEUCINE ZIPPER PROTEIN 4"/>
    <property type="match status" value="1"/>
</dbReference>
<comment type="caution">
    <text evidence="6">The sequence shown here is derived from an EMBL/GenBank/DDBJ whole genome shotgun (WGS) entry which is preliminary data.</text>
</comment>
<feature type="transmembrane region" description="Helical" evidence="5">
    <location>
        <begin position="368"/>
        <end position="389"/>
    </location>
</feature>
<sequence>MRRIKSQADTLKQLLEENFKSTEDATFKTLDNGQDQIEMVYINTIVDNAKIHDLFLKPFFEIDKINKYVSYIKSLNDYKEYKNEKEAMKEVLHGAIVLLIEDEALIVGLKLQENSAVQNAMVEATIMGPQTALSENINTNINLIRHRYHVPTLKVEKPMLMGEKSKVELAILYDEQQVKPEVLKKIKNQLEQINEPIIQSSGELHRAIIQNNKRLFPHLMVTERPDRIAYNLSQGKIIIMIEGNPFVLIAPAVFYDFMSAMEDFYQPYWVSKFLISLRYIGLFISLFLPAAYVGITSFNPEVFRVQLAFSIAGSRIPVPYPSYIEVLFMLIMMEMLTEASIRLPKTIGPTATTVGGLILGQAATEAGLVSNIMIIIVAAVAISNFIIPINEMSFSMRVSKYLLLFLTTISGLIGLMIGTIGLIYYLVHLDSVGEPYLKLFFDEKKQQT</sequence>